<keyword evidence="4" id="KW-1185">Reference proteome</keyword>
<sequence length="304" mass="33901">MSEIVDLSKLDAPNVLEDLDFEQLLEERKARFISLYPDNEKAFWTKRLSLESEPIVKLLEENCYMQLQERQRINEAAKATMLAYATGSDLDVIAANFNVKRLVIQPADNAVTPAISEILESDEELRLRCQLAFEGLSTAGPRASYIFHALSAHADVADVSVISPSPANVTVTVLSRNDDGVASKELLNTVAKALNDDSVRPIADRVLVQSASITEYQINAKVYLYKGPEAEPIKNQILSRLNKYVKERRRLGRDITLSSIYAVIHTEGVQRVELLNPTKDILLDDTKATKCTALNIEVKISDDQ</sequence>
<dbReference type="InterPro" id="IPR014507">
    <property type="entry name" value="Baseplate_assembly_J_pred"/>
</dbReference>
<dbReference type="PANTHER" id="PTHR35862">
    <property type="entry name" value="FELS-2 PROPHAGE PROTEIN"/>
    <property type="match status" value="1"/>
</dbReference>
<evidence type="ECO:0000259" key="1">
    <source>
        <dbReference type="Pfam" id="PF26078"/>
    </source>
</evidence>
<evidence type="ECO:0000259" key="2">
    <source>
        <dbReference type="Pfam" id="PF26079"/>
    </source>
</evidence>
<dbReference type="AlphaFoldDB" id="I3DCC0"/>
<dbReference type="Pfam" id="PF26078">
    <property type="entry name" value="Baseplate_J_M"/>
    <property type="match status" value="1"/>
</dbReference>
<dbReference type="OrthoDB" id="9793802at2"/>
<comment type="caution">
    <text evidence="3">The sequence shown here is derived from an EMBL/GenBank/DDBJ whole genome shotgun (WGS) entry which is preliminary data.</text>
</comment>
<dbReference type="Pfam" id="PF26079">
    <property type="entry name" value="Baseplate_J_C"/>
    <property type="match status" value="1"/>
</dbReference>
<dbReference type="PANTHER" id="PTHR35862:SF1">
    <property type="entry name" value="FELS-2 PROPHAGE PROTEIN"/>
    <property type="match status" value="1"/>
</dbReference>
<dbReference type="Proteomes" id="UP000006457">
    <property type="component" value="Unassembled WGS sequence"/>
</dbReference>
<accession>I3DCC0</accession>
<reference evidence="3 4" key="1">
    <citation type="submission" date="2012-03" db="EMBL/GenBank/DDBJ databases">
        <authorList>
            <person name="Harkins D.M."/>
            <person name="Madupu R."/>
            <person name="Durkin A.S."/>
            <person name="Torralba M."/>
            <person name="Methe B."/>
            <person name="Sutton G.G."/>
            <person name="Nelson K.E."/>
        </authorList>
    </citation>
    <scope>NUCLEOTIDE SEQUENCE [LARGE SCALE GENOMIC DNA]</scope>
    <source>
        <strain evidence="3 4">CCUG 2042</strain>
    </source>
</reference>
<proteinExistence type="predicted"/>
<dbReference type="RefSeq" id="WP_005760443.1">
    <property type="nucleotide sequence ID" value="NZ_AJSX01000030.1"/>
</dbReference>
<dbReference type="PIRSF" id="PIRSF020481">
    <property type="entry name" value="BAP"/>
    <property type="match status" value="1"/>
</dbReference>
<dbReference type="EMBL" id="AJSX01000030">
    <property type="protein sequence ID" value="EIJ69363.1"/>
    <property type="molecule type" value="Genomic_DNA"/>
</dbReference>
<feature type="domain" description="Baseplate J-like central" evidence="1">
    <location>
        <begin position="137"/>
        <end position="209"/>
    </location>
</feature>
<dbReference type="eggNOG" id="COG3948">
    <property type="taxonomic scope" value="Bacteria"/>
</dbReference>
<dbReference type="InterPro" id="IPR052726">
    <property type="entry name" value="Phage_Baseplate_Hub"/>
</dbReference>
<evidence type="ECO:0000313" key="3">
    <source>
        <dbReference type="EMBL" id="EIJ69363.1"/>
    </source>
</evidence>
<dbReference type="InterPro" id="IPR058531">
    <property type="entry name" value="Baseplate_J_M"/>
</dbReference>
<evidence type="ECO:0000313" key="4">
    <source>
        <dbReference type="Proteomes" id="UP000006457"/>
    </source>
</evidence>
<dbReference type="PATRIC" id="fig|1095749.3.peg.1045"/>
<feature type="domain" description="Baseplate J-like C-terminal" evidence="2">
    <location>
        <begin position="216"/>
        <end position="296"/>
    </location>
</feature>
<organism evidence="3 4">
    <name type="scientific">Pasteurella bettyae CCUG 2042</name>
    <dbReference type="NCBI Taxonomy" id="1095749"/>
    <lineage>
        <taxon>Bacteria</taxon>
        <taxon>Pseudomonadati</taxon>
        <taxon>Pseudomonadota</taxon>
        <taxon>Gammaproteobacteria</taxon>
        <taxon>Pasteurellales</taxon>
        <taxon>Pasteurellaceae</taxon>
        <taxon>Pasteurella</taxon>
    </lineage>
</organism>
<name>I3DCC0_9PAST</name>
<dbReference type="InterPro" id="IPR058530">
    <property type="entry name" value="Baseplate_J-like_C"/>
</dbReference>
<gene>
    <name evidence="3" type="ORF">HMPREF1052_0844</name>
</gene>
<protein>
    <submittedName>
        <fullName evidence="3">Baseplate J-like protein</fullName>
    </submittedName>
</protein>